<dbReference type="AlphaFoldDB" id="A0A8R7URZ1"/>
<dbReference type="EnsemblPlants" id="TuG1812G0600000979.01.T07">
    <property type="protein sequence ID" value="TuG1812G0600000979.01.T07.cds405524"/>
    <property type="gene ID" value="TuG1812G0600000979.01"/>
</dbReference>
<dbReference type="EnsemblPlants" id="TuG1812G0600000979.01.T06">
    <property type="protein sequence ID" value="TuG1812G0600000979.01.T06.cds405524"/>
    <property type="gene ID" value="TuG1812G0600000979.01"/>
</dbReference>
<dbReference type="Gramene" id="TuG1812G0600000979.01.T08">
    <property type="protein sequence ID" value="TuG1812G0600000979.01.T08.cds405524"/>
    <property type="gene ID" value="TuG1812G0600000979.01"/>
</dbReference>
<accession>A0A8R7URZ1</accession>
<dbReference type="Gramene" id="TuG1812G0600000979.01.T04">
    <property type="protein sequence ID" value="TuG1812G0600000979.01.T04.cds405524"/>
    <property type="gene ID" value="TuG1812G0600000979.01"/>
</dbReference>
<name>A0A8R7URZ1_TRIUA</name>
<protein>
    <submittedName>
        <fullName evidence="1">Uncharacterized protein</fullName>
    </submittedName>
</protein>
<evidence type="ECO:0000313" key="2">
    <source>
        <dbReference type="Proteomes" id="UP000015106"/>
    </source>
</evidence>
<organism evidence="1 2">
    <name type="scientific">Triticum urartu</name>
    <name type="common">Red wild einkorn</name>
    <name type="synonym">Crithodium urartu</name>
    <dbReference type="NCBI Taxonomy" id="4572"/>
    <lineage>
        <taxon>Eukaryota</taxon>
        <taxon>Viridiplantae</taxon>
        <taxon>Streptophyta</taxon>
        <taxon>Embryophyta</taxon>
        <taxon>Tracheophyta</taxon>
        <taxon>Spermatophyta</taxon>
        <taxon>Magnoliopsida</taxon>
        <taxon>Liliopsida</taxon>
        <taxon>Poales</taxon>
        <taxon>Poaceae</taxon>
        <taxon>BOP clade</taxon>
        <taxon>Pooideae</taxon>
        <taxon>Triticodae</taxon>
        <taxon>Triticeae</taxon>
        <taxon>Triticinae</taxon>
        <taxon>Triticum</taxon>
    </lineage>
</organism>
<dbReference type="Gramene" id="TuG1812G0600000979.01.T06">
    <property type="protein sequence ID" value="TuG1812G0600000979.01.T06.cds405524"/>
    <property type="gene ID" value="TuG1812G0600000979.01"/>
</dbReference>
<dbReference type="EnsemblPlants" id="TuG1812G0600000979.01.T08">
    <property type="protein sequence ID" value="TuG1812G0600000979.01.T08.cds405524"/>
    <property type="gene ID" value="TuG1812G0600000979.01"/>
</dbReference>
<reference evidence="1" key="2">
    <citation type="submission" date="2018-03" db="EMBL/GenBank/DDBJ databases">
        <title>The Triticum urartu genome reveals the dynamic nature of wheat genome evolution.</title>
        <authorList>
            <person name="Ling H."/>
            <person name="Ma B."/>
            <person name="Shi X."/>
            <person name="Liu H."/>
            <person name="Dong L."/>
            <person name="Sun H."/>
            <person name="Cao Y."/>
            <person name="Gao Q."/>
            <person name="Zheng S."/>
            <person name="Li Y."/>
            <person name="Yu Y."/>
            <person name="Du H."/>
            <person name="Qi M."/>
            <person name="Li Y."/>
            <person name="Yu H."/>
            <person name="Cui Y."/>
            <person name="Wang N."/>
            <person name="Chen C."/>
            <person name="Wu H."/>
            <person name="Zhao Y."/>
            <person name="Zhang J."/>
            <person name="Li Y."/>
            <person name="Zhou W."/>
            <person name="Zhang B."/>
            <person name="Hu W."/>
            <person name="Eijk M."/>
            <person name="Tang J."/>
            <person name="Witsenboer H."/>
            <person name="Zhao S."/>
            <person name="Li Z."/>
            <person name="Zhang A."/>
            <person name="Wang D."/>
            <person name="Liang C."/>
        </authorList>
    </citation>
    <scope>NUCLEOTIDE SEQUENCE [LARGE SCALE GENOMIC DNA]</scope>
    <source>
        <strain evidence="1">cv. G1812</strain>
    </source>
</reference>
<proteinExistence type="predicted"/>
<keyword evidence="2" id="KW-1185">Reference proteome</keyword>
<dbReference type="Gramene" id="TuG1812G0600000979.01.T07">
    <property type="protein sequence ID" value="TuG1812G0600000979.01.T07.cds405524"/>
    <property type="gene ID" value="TuG1812G0600000979.01"/>
</dbReference>
<reference evidence="2" key="1">
    <citation type="journal article" date="2013" name="Nature">
        <title>Draft genome of the wheat A-genome progenitor Triticum urartu.</title>
        <authorList>
            <person name="Ling H.Q."/>
            <person name="Zhao S."/>
            <person name="Liu D."/>
            <person name="Wang J."/>
            <person name="Sun H."/>
            <person name="Zhang C."/>
            <person name="Fan H."/>
            <person name="Li D."/>
            <person name="Dong L."/>
            <person name="Tao Y."/>
            <person name="Gao C."/>
            <person name="Wu H."/>
            <person name="Li Y."/>
            <person name="Cui Y."/>
            <person name="Guo X."/>
            <person name="Zheng S."/>
            <person name="Wang B."/>
            <person name="Yu K."/>
            <person name="Liang Q."/>
            <person name="Yang W."/>
            <person name="Lou X."/>
            <person name="Chen J."/>
            <person name="Feng M."/>
            <person name="Jian J."/>
            <person name="Zhang X."/>
            <person name="Luo G."/>
            <person name="Jiang Y."/>
            <person name="Liu J."/>
            <person name="Wang Z."/>
            <person name="Sha Y."/>
            <person name="Zhang B."/>
            <person name="Wu H."/>
            <person name="Tang D."/>
            <person name="Shen Q."/>
            <person name="Xue P."/>
            <person name="Zou S."/>
            <person name="Wang X."/>
            <person name="Liu X."/>
            <person name="Wang F."/>
            <person name="Yang Y."/>
            <person name="An X."/>
            <person name="Dong Z."/>
            <person name="Zhang K."/>
            <person name="Zhang X."/>
            <person name="Luo M.C."/>
            <person name="Dvorak J."/>
            <person name="Tong Y."/>
            <person name="Wang J."/>
            <person name="Yang H."/>
            <person name="Li Z."/>
            <person name="Wang D."/>
            <person name="Zhang A."/>
            <person name="Wang J."/>
        </authorList>
    </citation>
    <scope>NUCLEOTIDE SEQUENCE</scope>
    <source>
        <strain evidence="2">cv. G1812</strain>
    </source>
</reference>
<reference evidence="1" key="3">
    <citation type="submission" date="2022-06" db="UniProtKB">
        <authorList>
            <consortium name="EnsemblPlants"/>
        </authorList>
    </citation>
    <scope>IDENTIFICATION</scope>
</reference>
<dbReference type="EnsemblPlants" id="TuG1812G0600000979.01.T04">
    <property type="protein sequence ID" value="TuG1812G0600000979.01.T04.cds405524"/>
    <property type="gene ID" value="TuG1812G0600000979.01"/>
</dbReference>
<evidence type="ECO:0000313" key="1">
    <source>
        <dbReference type="EnsemblPlants" id="TuG1812G0600000979.01.T06.cds405524"/>
    </source>
</evidence>
<sequence>MPPSISLLSLSPSLFPPPPPSPAGSDEIRRSQLSCWLPISSSPRALYAPLHRFVDPTRVLDLLVAGDATASWCGRLRLLLHSLVLLCLLNGAVLSPF</sequence>
<dbReference type="Proteomes" id="UP000015106">
    <property type="component" value="Chromosome 6"/>
</dbReference>